<proteinExistence type="predicted"/>
<sequence length="481" mass="52423">MPPLKTTLHAPQLLLLAMLGAHASNSLADTPKLPAGSTLTAESHAAPPAVLRQVPLPGNLPVTPPVSSVPKQEAPDQSAAAPKPPMSRSSGLQARSNAYTPLCTSLSVNQLYTLSGVQQGGSYCYHFEIGQHSKTEAVVTEQSAGTDFELFLLRDDGNGNLQLVGHSNQPGNADESILAVTPPGHYYWLMNAHASDGSPVGFGALVAAPIDAYEPNDSPESATVLPDTLNVITGNSDSAWDYDYYEFTSVRGQALRLMLTGKEAGTSNRWLLEIYKDGAWRQQRVDVGININEMSPQQTLLVRVRPNPAIAWRPYPLYRLTIGSRPYMRNNYVGGESDVLRVTYSAPLASWQQYMTTQAYKTLSWSMLLTDSTGNPLTGVTPTLYLAQRIRSGETPYIAHPSRTNVNGWAGGTIDLGACHGGWNTTFIDYSGRYKNTWRTAYDYGAWFLRLNEDPSIGVGNPETPIFLGHLCHQTLLKSER</sequence>
<evidence type="ECO:0000313" key="4">
    <source>
        <dbReference type="Proteomes" id="UP001273935"/>
    </source>
</evidence>
<accession>A0ABU3XPJ4</accession>
<evidence type="ECO:0000313" key="3">
    <source>
        <dbReference type="EMBL" id="MDV3439853.1"/>
    </source>
</evidence>
<keyword evidence="2" id="KW-0732">Signal</keyword>
<gene>
    <name evidence="3" type="ORF">R0G64_10490</name>
</gene>
<dbReference type="EMBL" id="JAWJUL010000032">
    <property type="protein sequence ID" value="MDV3439853.1"/>
    <property type="molecule type" value="Genomic_DNA"/>
</dbReference>
<reference evidence="3 4" key="1">
    <citation type="submission" date="2023-10" db="EMBL/GenBank/DDBJ databases">
        <title>Pseudomonas otitidis isolated from a paediatric patient with cystic fibrosis in Chile.</title>
        <authorList>
            <person name="Amsteins-Romero L."/>
            <person name="Opazo-Capurro A."/>
            <person name="Matus-Kohler M."/>
            <person name="Gonzalez-Rocha G."/>
        </authorList>
    </citation>
    <scope>NUCLEOTIDE SEQUENCE [LARGE SCALE GENOMIC DNA]</scope>
    <source>
        <strain evidence="3 4">P-714</strain>
    </source>
</reference>
<dbReference type="Proteomes" id="UP001273935">
    <property type="component" value="Unassembled WGS sequence"/>
</dbReference>
<feature type="chain" id="PRO_5046000584" description="Peptidase C-terminal archaeal/bacterial domain-containing protein" evidence="2">
    <location>
        <begin position="24"/>
        <end position="481"/>
    </location>
</feature>
<keyword evidence="4" id="KW-1185">Reference proteome</keyword>
<name>A0ABU3XPJ4_9GAMM</name>
<evidence type="ECO:0008006" key="5">
    <source>
        <dbReference type="Google" id="ProtNLM"/>
    </source>
</evidence>
<feature type="region of interest" description="Disordered" evidence="1">
    <location>
        <begin position="52"/>
        <end position="93"/>
    </location>
</feature>
<comment type="caution">
    <text evidence="3">The sequence shown here is derived from an EMBL/GenBank/DDBJ whole genome shotgun (WGS) entry which is preliminary data.</text>
</comment>
<dbReference type="Gene3D" id="2.60.120.380">
    <property type="match status" value="2"/>
</dbReference>
<organism evidence="3 4">
    <name type="scientific">Metapseudomonas otitidis</name>
    <dbReference type="NCBI Taxonomy" id="319939"/>
    <lineage>
        <taxon>Bacteria</taxon>
        <taxon>Pseudomonadati</taxon>
        <taxon>Pseudomonadota</taxon>
        <taxon>Gammaproteobacteria</taxon>
        <taxon>Pseudomonadales</taxon>
        <taxon>Pseudomonadaceae</taxon>
        <taxon>Metapseudomonas</taxon>
    </lineage>
</organism>
<dbReference type="RefSeq" id="WP_309042451.1">
    <property type="nucleotide sequence ID" value="NZ_CP133395.1"/>
</dbReference>
<protein>
    <recommendedName>
        <fullName evidence="5">Peptidase C-terminal archaeal/bacterial domain-containing protein</fullName>
    </recommendedName>
</protein>
<feature type="signal peptide" evidence="2">
    <location>
        <begin position="1"/>
        <end position="23"/>
    </location>
</feature>
<evidence type="ECO:0000256" key="2">
    <source>
        <dbReference type="SAM" id="SignalP"/>
    </source>
</evidence>
<evidence type="ECO:0000256" key="1">
    <source>
        <dbReference type="SAM" id="MobiDB-lite"/>
    </source>
</evidence>